<feature type="compositionally biased region" description="Basic and acidic residues" evidence="12">
    <location>
        <begin position="66"/>
        <end position="75"/>
    </location>
</feature>
<feature type="region of interest" description="Disordered" evidence="12">
    <location>
        <begin position="1"/>
        <end position="75"/>
    </location>
</feature>
<evidence type="ECO:0000259" key="13">
    <source>
        <dbReference type="SMART" id="SM00090"/>
    </source>
</evidence>
<gene>
    <name evidence="14" type="ORF">GCM10023321_72300</name>
</gene>
<keyword evidence="5" id="KW-0479">Metal-binding</keyword>
<evidence type="ECO:0000256" key="1">
    <source>
        <dbReference type="ARBA" id="ARBA00009196"/>
    </source>
</evidence>
<dbReference type="EMBL" id="BAABJP010000051">
    <property type="protein sequence ID" value="GAA5172455.1"/>
    <property type="molecule type" value="Genomic_DNA"/>
</dbReference>
<dbReference type="InterPro" id="IPR011009">
    <property type="entry name" value="Kinase-like_dom_sf"/>
</dbReference>
<comment type="catalytic activity">
    <reaction evidence="10">
        <text>L-threonyl-[protein] + ATP = O-phospho-L-threonyl-[protein] + ADP + H(+)</text>
        <dbReference type="Rhea" id="RHEA:46608"/>
        <dbReference type="Rhea" id="RHEA-COMP:11060"/>
        <dbReference type="Rhea" id="RHEA-COMP:11605"/>
        <dbReference type="ChEBI" id="CHEBI:15378"/>
        <dbReference type="ChEBI" id="CHEBI:30013"/>
        <dbReference type="ChEBI" id="CHEBI:30616"/>
        <dbReference type="ChEBI" id="CHEBI:61977"/>
        <dbReference type="ChEBI" id="CHEBI:456216"/>
        <dbReference type="EC" id="2.7.11.1"/>
    </reaction>
</comment>
<dbReference type="EC" id="2.7.11.1" evidence="2"/>
<keyword evidence="4" id="KW-0808">Transferase</keyword>
<evidence type="ECO:0000256" key="6">
    <source>
        <dbReference type="ARBA" id="ARBA00022741"/>
    </source>
</evidence>
<dbReference type="InterPro" id="IPR018934">
    <property type="entry name" value="RIO_dom"/>
</dbReference>
<reference evidence="15" key="1">
    <citation type="journal article" date="2019" name="Int. J. Syst. Evol. Microbiol.">
        <title>The Global Catalogue of Microorganisms (GCM) 10K type strain sequencing project: providing services to taxonomists for standard genome sequencing and annotation.</title>
        <authorList>
            <consortium name="The Broad Institute Genomics Platform"/>
            <consortium name="The Broad Institute Genome Sequencing Center for Infectious Disease"/>
            <person name="Wu L."/>
            <person name="Ma J."/>
        </authorList>
    </citation>
    <scope>NUCLEOTIDE SEQUENCE [LARGE SCALE GENOMIC DNA]</scope>
    <source>
        <strain evidence="15">JCM 18303</strain>
    </source>
</reference>
<dbReference type="Proteomes" id="UP001428817">
    <property type="component" value="Unassembled WGS sequence"/>
</dbReference>
<dbReference type="Pfam" id="PF01163">
    <property type="entry name" value="RIO1"/>
    <property type="match status" value="1"/>
</dbReference>
<sequence>MRSHEHFLDDDFADFDNMAGSGRGGRRAARNHQRFDDEPPRHRRPGTDPEFELERADAEEDLAPPDGDRWSSWDGAEHGPRPYPEWLVTDSGAVDAELGALKSGKEADVFLVRRALPDGGRECLLAAKRYRSDEHRMFHRHAGYQEGRRVRRSRETRAMAGRTAFGRSLLADQWAAAEFGALTRLWSAGAPVPYPVQRMGGEVMLEFLAEPDGSAAPRLAQLRPEPDGLADLWAQLVEALRLLARAGLAHGDLSAYNLLVHRGRLMLIDLPQVVDLVGNPRGDEFLRRDVRNIAGWFAARGLPASTADPEELFRLLVAEAFGM</sequence>
<keyword evidence="8" id="KW-0067">ATP-binding</keyword>
<dbReference type="RefSeq" id="WP_345703426.1">
    <property type="nucleotide sequence ID" value="NZ_BAABJP010000051.1"/>
</dbReference>
<evidence type="ECO:0000313" key="15">
    <source>
        <dbReference type="Proteomes" id="UP001428817"/>
    </source>
</evidence>
<evidence type="ECO:0000256" key="12">
    <source>
        <dbReference type="SAM" id="MobiDB-lite"/>
    </source>
</evidence>
<comment type="catalytic activity">
    <reaction evidence="11">
        <text>L-seryl-[protein] + ATP = O-phospho-L-seryl-[protein] + ADP + H(+)</text>
        <dbReference type="Rhea" id="RHEA:17989"/>
        <dbReference type="Rhea" id="RHEA-COMP:9863"/>
        <dbReference type="Rhea" id="RHEA-COMP:11604"/>
        <dbReference type="ChEBI" id="CHEBI:15378"/>
        <dbReference type="ChEBI" id="CHEBI:29999"/>
        <dbReference type="ChEBI" id="CHEBI:30616"/>
        <dbReference type="ChEBI" id="CHEBI:83421"/>
        <dbReference type="ChEBI" id="CHEBI:456216"/>
        <dbReference type="EC" id="2.7.11.1"/>
    </reaction>
</comment>
<keyword evidence="9" id="KW-0460">Magnesium</keyword>
<keyword evidence="15" id="KW-1185">Reference proteome</keyword>
<dbReference type="SMART" id="SM00090">
    <property type="entry name" value="RIO"/>
    <property type="match status" value="1"/>
</dbReference>
<dbReference type="PANTHER" id="PTHR45723">
    <property type="entry name" value="SERINE/THREONINE-PROTEIN KINASE RIO1"/>
    <property type="match status" value="1"/>
</dbReference>
<organism evidence="14 15">
    <name type="scientific">Pseudonocardia eucalypti</name>
    <dbReference type="NCBI Taxonomy" id="648755"/>
    <lineage>
        <taxon>Bacteria</taxon>
        <taxon>Bacillati</taxon>
        <taxon>Actinomycetota</taxon>
        <taxon>Actinomycetes</taxon>
        <taxon>Pseudonocardiales</taxon>
        <taxon>Pseudonocardiaceae</taxon>
        <taxon>Pseudonocardia</taxon>
    </lineage>
</organism>
<evidence type="ECO:0000256" key="8">
    <source>
        <dbReference type="ARBA" id="ARBA00022840"/>
    </source>
</evidence>
<evidence type="ECO:0000256" key="10">
    <source>
        <dbReference type="ARBA" id="ARBA00047899"/>
    </source>
</evidence>
<dbReference type="GO" id="GO:0016301">
    <property type="term" value="F:kinase activity"/>
    <property type="evidence" value="ECO:0007669"/>
    <property type="project" value="UniProtKB-KW"/>
</dbReference>
<comment type="caution">
    <text evidence="14">The sequence shown here is derived from an EMBL/GenBank/DDBJ whole genome shotgun (WGS) entry which is preliminary data.</text>
</comment>
<keyword evidence="7 14" id="KW-0418">Kinase</keyword>
<keyword evidence="6" id="KW-0547">Nucleotide-binding</keyword>
<evidence type="ECO:0000256" key="11">
    <source>
        <dbReference type="ARBA" id="ARBA00048679"/>
    </source>
</evidence>
<evidence type="ECO:0000256" key="7">
    <source>
        <dbReference type="ARBA" id="ARBA00022777"/>
    </source>
</evidence>
<evidence type="ECO:0000256" key="3">
    <source>
        <dbReference type="ARBA" id="ARBA00022527"/>
    </source>
</evidence>
<dbReference type="InterPro" id="IPR000687">
    <property type="entry name" value="RIO_kinase"/>
</dbReference>
<dbReference type="Gene3D" id="3.30.200.20">
    <property type="entry name" value="Phosphorylase Kinase, domain 1"/>
    <property type="match status" value="1"/>
</dbReference>
<dbReference type="InterPro" id="IPR051272">
    <property type="entry name" value="RIO-type_Ser/Thr_kinase"/>
</dbReference>
<evidence type="ECO:0000256" key="9">
    <source>
        <dbReference type="ARBA" id="ARBA00022842"/>
    </source>
</evidence>
<protein>
    <recommendedName>
        <fullName evidence="2">non-specific serine/threonine protein kinase</fullName>
        <ecNumber evidence="2">2.7.11.1</ecNumber>
    </recommendedName>
</protein>
<proteinExistence type="inferred from homology"/>
<accession>A0ABP9R6Q5</accession>
<dbReference type="SUPFAM" id="SSF56112">
    <property type="entry name" value="Protein kinase-like (PK-like)"/>
    <property type="match status" value="1"/>
</dbReference>
<keyword evidence="3" id="KW-0723">Serine/threonine-protein kinase</keyword>
<evidence type="ECO:0000313" key="14">
    <source>
        <dbReference type="EMBL" id="GAA5172455.1"/>
    </source>
</evidence>
<feature type="domain" description="RIO kinase" evidence="13">
    <location>
        <begin position="66"/>
        <end position="318"/>
    </location>
</feature>
<evidence type="ECO:0000256" key="2">
    <source>
        <dbReference type="ARBA" id="ARBA00012513"/>
    </source>
</evidence>
<evidence type="ECO:0000256" key="5">
    <source>
        <dbReference type="ARBA" id="ARBA00022723"/>
    </source>
</evidence>
<name>A0ABP9R6Q5_9PSEU</name>
<dbReference type="Gene3D" id="1.10.510.10">
    <property type="entry name" value="Transferase(Phosphotransferase) domain 1"/>
    <property type="match status" value="1"/>
</dbReference>
<evidence type="ECO:0000256" key="4">
    <source>
        <dbReference type="ARBA" id="ARBA00022679"/>
    </source>
</evidence>
<comment type="similarity">
    <text evidence="1">Belongs to the protein kinase superfamily. RIO-type Ser/Thr kinase family.</text>
</comment>